<sequence length="75" mass="8450">MVAAVSRQNLDVALFVNYSHETFPRISAINAILRRIKYENFRHSLESGAHKTPPSAFEAAVLQLICRSFGKISIF</sequence>
<accession>A0A7R8V5G8</accession>
<organism evidence="1 2">
    <name type="scientific">Hermetia illucens</name>
    <name type="common">Black soldier fly</name>
    <dbReference type="NCBI Taxonomy" id="343691"/>
    <lineage>
        <taxon>Eukaryota</taxon>
        <taxon>Metazoa</taxon>
        <taxon>Ecdysozoa</taxon>
        <taxon>Arthropoda</taxon>
        <taxon>Hexapoda</taxon>
        <taxon>Insecta</taxon>
        <taxon>Pterygota</taxon>
        <taxon>Neoptera</taxon>
        <taxon>Endopterygota</taxon>
        <taxon>Diptera</taxon>
        <taxon>Brachycera</taxon>
        <taxon>Stratiomyomorpha</taxon>
        <taxon>Stratiomyidae</taxon>
        <taxon>Hermetiinae</taxon>
        <taxon>Hermetia</taxon>
    </lineage>
</organism>
<keyword evidence="2" id="KW-1185">Reference proteome</keyword>
<gene>
    <name evidence="1" type="ORF">HERILL_LOCUS14847</name>
</gene>
<evidence type="ECO:0000313" key="1">
    <source>
        <dbReference type="EMBL" id="CAD7092490.1"/>
    </source>
</evidence>
<reference evidence="1 2" key="1">
    <citation type="submission" date="2020-11" db="EMBL/GenBank/DDBJ databases">
        <authorList>
            <person name="Wallbank WR R."/>
            <person name="Pardo Diaz C."/>
            <person name="Kozak K."/>
            <person name="Martin S."/>
            <person name="Jiggins C."/>
            <person name="Moest M."/>
            <person name="Warren A I."/>
            <person name="Generalovic N T."/>
            <person name="Byers J.R.P. K."/>
            <person name="Montejo-Kovacevich G."/>
            <person name="Yen C E."/>
        </authorList>
    </citation>
    <scope>NUCLEOTIDE SEQUENCE [LARGE SCALE GENOMIC DNA]</scope>
</reference>
<dbReference type="EMBL" id="LR899014">
    <property type="protein sequence ID" value="CAD7092490.1"/>
    <property type="molecule type" value="Genomic_DNA"/>
</dbReference>
<proteinExistence type="predicted"/>
<protein>
    <submittedName>
        <fullName evidence="1">Uncharacterized protein</fullName>
    </submittedName>
</protein>
<dbReference type="InParanoid" id="A0A7R8V5G8"/>
<dbReference type="AlphaFoldDB" id="A0A7R8V5G8"/>
<evidence type="ECO:0000313" key="2">
    <source>
        <dbReference type="Proteomes" id="UP000594454"/>
    </source>
</evidence>
<dbReference type="Proteomes" id="UP000594454">
    <property type="component" value="Chromosome 6"/>
</dbReference>
<name>A0A7R8V5G8_HERIL</name>